<dbReference type="PANTHER" id="PTHR43278:SF4">
    <property type="entry name" value="NAD(P)H-DEPENDENT FMN-CONTAINING OXIDOREDUCTASE YWQN-RELATED"/>
    <property type="match status" value="1"/>
</dbReference>
<accession>Q3AQ49</accession>
<dbReference type="PANTHER" id="PTHR43278">
    <property type="entry name" value="NAD(P)H-DEPENDENT FMN-CONTAINING OXIDOREDUCTASE YWQN-RELATED"/>
    <property type="match status" value="1"/>
</dbReference>
<name>Q3AQ49_CHLCH</name>
<dbReference type="InterPro" id="IPR051796">
    <property type="entry name" value="ISF_SsuE-like"/>
</dbReference>
<keyword evidence="2" id="KW-0288">FMN</keyword>
<dbReference type="Gene3D" id="3.40.50.360">
    <property type="match status" value="1"/>
</dbReference>
<evidence type="ECO:0000259" key="3">
    <source>
        <dbReference type="Pfam" id="PF03358"/>
    </source>
</evidence>
<dbReference type="EMBL" id="CP000108">
    <property type="protein sequence ID" value="ABB28876.1"/>
    <property type="molecule type" value="Genomic_DNA"/>
</dbReference>
<reference evidence="4" key="1">
    <citation type="submission" date="2005-08" db="EMBL/GenBank/DDBJ databases">
        <title>Complete sequence of Chlorobium chlorochromatii CaD3.</title>
        <authorList>
            <person name="Copeland A."/>
            <person name="Lucas S."/>
            <person name="Lapidus A."/>
            <person name="Barry K."/>
            <person name="Detter J.C."/>
            <person name="Glavina T."/>
            <person name="Hammon N."/>
            <person name="Israni S."/>
            <person name="Pitluck S."/>
            <person name="Bryant D."/>
            <person name="Schmutz J."/>
            <person name="Larimer F."/>
            <person name="Land M."/>
            <person name="Kyrpides N."/>
            <person name="Ivanova N."/>
            <person name="Richardson P."/>
        </authorList>
    </citation>
    <scope>NUCLEOTIDE SEQUENCE [LARGE SCALE GENOMIC DNA]</scope>
    <source>
        <strain evidence="4">CaD3</strain>
    </source>
</reference>
<dbReference type="AlphaFoldDB" id="Q3AQ49"/>
<feature type="domain" description="NADPH-dependent FMN reductase-like" evidence="3">
    <location>
        <begin position="1"/>
        <end position="158"/>
    </location>
</feature>
<protein>
    <recommendedName>
        <fullName evidence="3">NADPH-dependent FMN reductase-like domain-containing protein</fullName>
    </recommendedName>
</protein>
<gene>
    <name evidence="4" type="ordered locus">Cag_1623</name>
</gene>
<evidence type="ECO:0000313" key="4">
    <source>
        <dbReference type="EMBL" id="ABB28876.1"/>
    </source>
</evidence>
<dbReference type="Pfam" id="PF03358">
    <property type="entry name" value="FMN_red"/>
    <property type="match status" value="1"/>
</dbReference>
<dbReference type="OrthoDB" id="9790975at2"/>
<organism evidence="4">
    <name type="scientific">Chlorobium chlorochromatii (strain CaD3)</name>
    <dbReference type="NCBI Taxonomy" id="340177"/>
    <lineage>
        <taxon>Bacteria</taxon>
        <taxon>Pseudomonadati</taxon>
        <taxon>Chlorobiota</taxon>
        <taxon>Chlorobiia</taxon>
        <taxon>Chlorobiales</taxon>
        <taxon>Chlorobiaceae</taxon>
        <taxon>Chlorobium/Pelodictyon group</taxon>
        <taxon>Chlorobium</taxon>
    </lineage>
</organism>
<dbReference type="eggNOG" id="COG0655">
    <property type="taxonomic scope" value="Bacteria"/>
</dbReference>
<dbReference type="STRING" id="340177.Cag_1623"/>
<evidence type="ECO:0000256" key="1">
    <source>
        <dbReference type="ARBA" id="ARBA00022630"/>
    </source>
</evidence>
<keyword evidence="1" id="KW-0285">Flavoprotein</keyword>
<dbReference type="KEGG" id="cch:Cag_1623"/>
<dbReference type="HOGENOM" id="CLU_050993_3_3_10"/>
<dbReference type="InterPro" id="IPR029039">
    <property type="entry name" value="Flavoprotein-like_sf"/>
</dbReference>
<dbReference type="SUPFAM" id="SSF52218">
    <property type="entry name" value="Flavoproteins"/>
    <property type="match status" value="1"/>
</dbReference>
<sequence length="194" mass="21152">MKVIGINGSPRKDGNTAKLINMVFEPLQAEGIECELIQVGGTLIRGCLSCYQCVKLKDKRCSTKNDSFNEIFEKIIAADALILGSPVYFADITPELKALIDRTGFVARVNGHMLRHKVGAGVVSLRRGGAIHAFDSINHLFQISSMFTVGSTYWNVAFGGRTGNEVEGDVEGVENMHDLGSSMAFLLKKLHCCE</sequence>
<dbReference type="GO" id="GO:0016491">
    <property type="term" value="F:oxidoreductase activity"/>
    <property type="evidence" value="ECO:0007669"/>
    <property type="project" value="InterPro"/>
</dbReference>
<evidence type="ECO:0000256" key="2">
    <source>
        <dbReference type="ARBA" id="ARBA00022643"/>
    </source>
</evidence>
<proteinExistence type="predicted"/>
<dbReference type="InterPro" id="IPR005025">
    <property type="entry name" value="FMN_Rdtase-like_dom"/>
</dbReference>